<protein>
    <recommendedName>
        <fullName evidence="2">DUF5082 domain-containing protein</fullName>
    </recommendedName>
</protein>
<evidence type="ECO:0008006" key="2">
    <source>
        <dbReference type="Google" id="ProtNLM"/>
    </source>
</evidence>
<reference evidence="1" key="1">
    <citation type="submission" date="2010-10" db="EMBL/GenBank/DDBJ databases">
        <title>Complete sequence of chromosome of Geobacillus sp. Y4.1MC1.</title>
        <authorList>
            <consortium name="US DOE Joint Genome Institute"/>
            <person name="Lucas S."/>
            <person name="Copeland A."/>
            <person name="Lapidus A."/>
            <person name="Cheng J.-F."/>
            <person name="Bruce D."/>
            <person name="Goodwin L."/>
            <person name="Pitluck S."/>
            <person name="Chertkov O."/>
            <person name="Zhang X."/>
            <person name="Detter J.C."/>
            <person name="Han C."/>
            <person name="Tapia R."/>
            <person name="Land M."/>
            <person name="Hauser L."/>
            <person name="Jeffries C."/>
            <person name="Kyrpides N."/>
            <person name="Ivanova N."/>
            <person name="Ovchinnikova G."/>
            <person name="Brumm P."/>
            <person name="Mead D."/>
            <person name="Woyke T."/>
        </authorList>
    </citation>
    <scope>NUCLEOTIDE SEQUENCE [LARGE SCALE GENOMIC DNA]</scope>
    <source>
        <strain evidence="1">Y4.1MC1</strain>
    </source>
</reference>
<proteinExistence type="predicted"/>
<dbReference type="KEGG" id="gmc:GY4MC1_2465"/>
<name>A0A7U4DLD1_GEOS0</name>
<dbReference type="EMBL" id="CP002293">
    <property type="protein sequence ID" value="ADP75175.1"/>
    <property type="molecule type" value="Genomic_DNA"/>
</dbReference>
<gene>
    <name evidence="1" type="ORF">GY4MC1_2465</name>
</gene>
<sequence>MNKEKILVVIWKIGIYNDLSLFYLCYHLNSVQMGEGMKVSSLLESIEKEAKRRSYAAMIRCLPSYQGQVEEALDEFPHGSHSFYRANDEYAPHWQEESRGAYELVYWDLRQIEAQIYATADDLLHEISREIAPTQRKIEELQ</sequence>
<organism evidence="1">
    <name type="scientific">Geobacillus sp. (strain Y4.1MC1)</name>
    <dbReference type="NCBI Taxonomy" id="581103"/>
    <lineage>
        <taxon>Bacteria</taxon>
        <taxon>Bacillati</taxon>
        <taxon>Bacillota</taxon>
        <taxon>Bacilli</taxon>
        <taxon>Bacillales</taxon>
        <taxon>Anoxybacillaceae</taxon>
        <taxon>Geobacillus</taxon>
    </lineage>
</organism>
<evidence type="ECO:0000313" key="1">
    <source>
        <dbReference type="EMBL" id="ADP75175.1"/>
    </source>
</evidence>
<accession>A0A7U4DLD1</accession>
<dbReference type="AlphaFoldDB" id="A0A7U4DLD1"/>